<evidence type="ECO:0000313" key="4">
    <source>
        <dbReference type="EMBL" id="EPF31518.1"/>
    </source>
</evidence>
<evidence type="ECO:0000256" key="2">
    <source>
        <dbReference type="ARBA" id="ARBA00022842"/>
    </source>
</evidence>
<dbReference type="PROSITE" id="PS00723">
    <property type="entry name" value="POLYPRENYL_SYNTHASE_1"/>
    <property type="match status" value="1"/>
</dbReference>
<organism evidence="4 5">
    <name type="scientific">Treponema maltophilum ATCC 51939</name>
    <dbReference type="NCBI Taxonomy" id="1125699"/>
    <lineage>
        <taxon>Bacteria</taxon>
        <taxon>Pseudomonadati</taxon>
        <taxon>Spirochaetota</taxon>
        <taxon>Spirochaetia</taxon>
        <taxon>Spirochaetales</taxon>
        <taxon>Treponemataceae</taxon>
        <taxon>Treponema</taxon>
    </lineage>
</organism>
<dbReference type="GO" id="GO:0008299">
    <property type="term" value="P:isoprenoid biosynthetic process"/>
    <property type="evidence" value="ECO:0007669"/>
    <property type="project" value="InterPro"/>
</dbReference>
<dbReference type="Proteomes" id="UP000014541">
    <property type="component" value="Unassembled WGS sequence"/>
</dbReference>
<dbReference type="HOGENOM" id="CLU_014015_2_1_12"/>
<dbReference type="SUPFAM" id="SSF48576">
    <property type="entry name" value="Terpenoid synthases"/>
    <property type="match status" value="1"/>
</dbReference>
<evidence type="ECO:0000313" key="5">
    <source>
        <dbReference type="Proteomes" id="UP000014541"/>
    </source>
</evidence>
<dbReference type="PANTHER" id="PTHR12001:SF44">
    <property type="entry name" value="GERANYLGERANYL PYROPHOSPHATE SYNTHASE"/>
    <property type="match status" value="1"/>
</dbReference>
<proteinExistence type="inferred from homology"/>
<dbReference type="STRING" id="1125699.HMPREF9194_01865"/>
<dbReference type="CDD" id="cd00685">
    <property type="entry name" value="Trans_IPPS_HT"/>
    <property type="match status" value="1"/>
</dbReference>
<dbReference type="AlphaFoldDB" id="S3JZT3"/>
<dbReference type="SFLD" id="SFLDG01017">
    <property type="entry name" value="Polyprenyl_Transferase_Like"/>
    <property type="match status" value="1"/>
</dbReference>
<gene>
    <name evidence="4" type="ORF">HMPREF9194_01865</name>
</gene>
<dbReference type="Gene3D" id="1.10.600.10">
    <property type="entry name" value="Farnesyl Diphosphate Synthase"/>
    <property type="match status" value="1"/>
</dbReference>
<keyword evidence="1" id="KW-0479">Metal-binding</keyword>
<dbReference type="eggNOG" id="COG0142">
    <property type="taxonomic scope" value="Bacteria"/>
</dbReference>
<keyword evidence="2" id="KW-0460">Magnesium</keyword>
<dbReference type="GO" id="GO:0004659">
    <property type="term" value="F:prenyltransferase activity"/>
    <property type="evidence" value="ECO:0007669"/>
    <property type="project" value="InterPro"/>
</dbReference>
<accession>S3JZT3</accession>
<dbReference type="Pfam" id="PF00348">
    <property type="entry name" value="polyprenyl_synt"/>
    <property type="match status" value="1"/>
</dbReference>
<dbReference type="PANTHER" id="PTHR12001">
    <property type="entry name" value="GERANYLGERANYL PYROPHOSPHATE SYNTHASE"/>
    <property type="match status" value="1"/>
</dbReference>
<keyword evidence="3" id="KW-0808">Transferase</keyword>
<sequence>MNSDFTSSLEKIEDVLQKNLPPSPYTASWKASSFGTTDKAVCARHIEVLAEPCRTLIESGGKRWRPLFMILCAEAACNRRRHTAAFIKRAYTLVPLVEFVHTASLIHDDIEDNADTRRGKPAAHISWGTDTALNAGSWLYFQAASCLEAASLSDSLKLKLYDTLMRELRRLHLGQAMDIAWHKDNAALPSVNEYLAMTSLKTGTLASLAARCGVLAGGGSEKKAVQTAACAVNIGVGFQIRDDVLNLTKGNVGKKRGDDIVEGKKSLPVLYHLADHPEDFKTLAAYFKQAAEEGIDSPAVEKAVSLLLNGNAVQKAEKQSKDFIEQSCDRIEKLYAKNAPSLLITELFSHL</sequence>
<name>S3JZT3_TREMA</name>
<comment type="caution">
    <text evidence="4">The sequence shown here is derived from an EMBL/GenBank/DDBJ whole genome shotgun (WGS) entry which is preliminary data.</text>
</comment>
<dbReference type="InterPro" id="IPR033749">
    <property type="entry name" value="Polyprenyl_synt_CS"/>
</dbReference>
<evidence type="ECO:0000256" key="3">
    <source>
        <dbReference type="RuleBase" id="RU004466"/>
    </source>
</evidence>
<comment type="similarity">
    <text evidence="3">Belongs to the FPP/GGPP synthase family.</text>
</comment>
<dbReference type="SFLD" id="SFLDS00005">
    <property type="entry name" value="Isoprenoid_Synthase_Type_I"/>
    <property type="match status" value="1"/>
</dbReference>
<protein>
    <recommendedName>
        <fullName evidence="6">Polyprenyl synthetase</fullName>
    </recommendedName>
</protein>
<keyword evidence="5" id="KW-1185">Reference proteome</keyword>
<dbReference type="PATRIC" id="fig|1125699.3.peg.1885"/>
<evidence type="ECO:0008006" key="6">
    <source>
        <dbReference type="Google" id="ProtNLM"/>
    </source>
</evidence>
<dbReference type="InterPro" id="IPR008949">
    <property type="entry name" value="Isoprenoid_synthase_dom_sf"/>
</dbReference>
<dbReference type="RefSeq" id="WP_016526127.1">
    <property type="nucleotide sequence ID" value="NZ_KE332518.1"/>
</dbReference>
<reference evidence="4 5" key="1">
    <citation type="submission" date="2013-04" db="EMBL/GenBank/DDBJ databases">
        <title>The Genome Sequence of Treponema maltophilum ATCC 51939.</title>
        <authorList>
            <consortium name="The Broad Institute Genomics Platform"/>
            <person name="Earl A."/>
            <person name="Ward D."/>
            <person name="Feldgarden M."/>
            <person name="Gevers D."/>
            <person name="Leonetti C."/>
            <person name="Blanton J.M."/>
            <person name="Dewhirst F.E."/>
            <person name="Izard J."/>
            <person name="Walker B."/>
            <person name="Young S."/>
            <person name="Zeng Q."/>
            <person name="Gargeya S."/>
            <person name="Fitzgerald M."/>
            <person name="Haas B."/>
            <person name="Abouelleil A."/>
            <person name="Allen A.W."/>
            <person name="Alvarado L."/>
            <person name="Arachchi H.M."/>
            <person name="Berlin A.M."/>
            <person name="Chapman S.B."/>
            <person name="Gainer-Dewar J."/>
            <person name="Goldberg J."/>
            <person name="Griggs A."/>
            <person name="Gujja S."/>
            <person name="Hansen M."/>
            <person name="Howarth C."/>
            <person name="Imamovic A."/>
            <person name="Ireland A."/>
            <person name="Larimer J."/>
            <person name="McCowan C."/>
            <person name="Murphy C."/>
            <person name="Pearson M."/>
            <person name="Poon T.W."/>
            <person name="Priest M."/>
            <person name="Roberts A."/>
            <person name="Saif S."/>
            <person name="Shea T."/>
            <person name="Sisk P."/>
            <person name="Sykes S."/>
            <person name="Wortman J."/>
            <person name="Nusbaum C."/>
            <person name="Birren B."/>
        </authorList>
    </citation>
    <scope>NUCLEOTIDE SEQUENCE [LARGE SCALE GENOMIC DNA]</scope>
    <source>
        <strain evidence="4 5">ATCC 51939</strain>
    </source>
</reference>
<dbReference type="InterPro" id="IPR000092">
    <property type="entry name" value="Polyprenyl_synt"/>
</dbReference>
<dbReference type="EMBL" id="ATFF01000006">
    <property type="protein sequence ID" value="EPF31518.1"/>
    <property type="molecule type" value="Genomic_DNA"/>
</dbReference>
<dbReference type="GO" id="GO:0046872">
    <property type="term" value="F:metal ion binding"/>
    <property type="evidence" value="ECO:0007669"/>
    <property type="project" value="UniProtKB-KW"/>
</dbReference>
<dbReference type="PROSITE" id="PS00444">
    <property type="entry name" value="POLYPRENYL_SYNTHASE_2"/>
    <property type="match status" value="1"/>
</dbReference>
<dbReference type="OrthoDB" id="9805316at2"/>
<evidence type="ECO:0000256" key="1">
    <source>
        <dbReference type="ARBA" id="ARBA00022723"/>
    </source>
</evidence>